<dbReference type="NCBIfam" id="TIGR00249">
    <property type="entry name" value="sixA"/>
    <property type="match status" value="1"/>
</dbReference>
<dbReference type="CDD" id="cd07067">
    <property type="entry name" value="HP_PGM_like"/>
    <property type="match status" value="1"/>
</dbReference>
<dbReference type="InterPro" id="IPR004449">
    <property type="entry name" value="SixA"/>
</dbReference>
<dbReference type="InterPro" id="IPR013078">
    <property type="entry name" value="His_Pase_superF_clade-1"/>
</dbReference>
<dbReference type="InterPro" id="IPR029033">
    <property type="entry name" value="His_PPase_superfam"/>
</dbReference>
<sequence>MLLYLVQHAEAKKEEEDPQRDLTEKGRQDIEQVAHHLKRLKVQVQQIFHSGKTRARSTAEVLGEHLQPPAKISEAPGLAPLDDPQIWADRIAQVEDNILLVGHLPHLGRLTGLLLCGDPEKTPVNFQMGGAVRLQRQAGGFWAVDWVIVPETIL</sequence>
<reference evidence="1" key="1">
    <citation type="journal article" date="2020" name="mSystems">
        <title>Genome- and Community-Level Interaction Insights into Carbon Utilization and Element Cycling Functions of Hydrothermarchaeota in Hydrothermal Sediment.</title>
        <authorList>
            <person name="Zhou Z."/>
            <person name="Liu Y."/>
            <person name="Xu W."/>
            <person name="Pan J."/>
            <person name="Luo Z.H."/>
            <person name="Li M."/>
        </authorList>
    </citation>
    <scope>NUCLEOTIDE SEQUENCE [LARGE SCALE GENOMIC DNA]</scope>
    <source>
        <strain evidence="1">SpSt-897</strain>
    </source>
</reference>
<evidence type="ECO:0000313" key="1">
    <source>
        <dbReference type="EMBL" id="HGF34031.1"/>
    </source>
</evidence>
<name>A0A7C3ZBQ4_9BACT</name>
<proteinExistence type="predicted"/>
<dbReference type="Pfam" id="PF00300">
    <property type="entry name" value="His_Phos_1"/>
    <property type="match status" value="1"/>
</dbReference>
<organism evidence="1">
    <name type="scientific">Desulfobacca acetoxidans</name>
    <dbReference type="NCBI Taxonomy" id="60893"/>
    <lineage>
        <taxon>Bacteria</taxon>
        <taxon>Pseudomonadati</taxon>
        <taxon>Thermodesulfobacteriota</taxon>
        <taxon>Desulfobaccia</taxon>
        <taxon>Desulfobaccales</taxon>
        <taxon>Desulfobaccaceae</taxon>
        <taxon>Desulfobacca</taxon>
    </lineage>
</organism>
<dbReference type="GO" id="GO:0101006">
    <property type="term" value="F:protein histidine phosphatase activity"/>
    <property type="evidence" value="ECO:0007669"/>
    <property type="project" value="InterPro"/>
</dbReference>
<dbReference type="SUPFAM" id="SSF53254">
    <property type="entry name" value="Phosphoglycerate mutase-like"/>
    <property type="match status" value="1"/>
</dbReference>
<gene>
    <name evidence="1" type="primary">sixA</name>
    <name evidence="1" type="ORF">ENW96_06530</name>
</gene>
<accession>A0A7C3ZBQ4</accession>
<dbReference type="Gene3D" id="3.40.50.1240">
    <property type="entry name" value="Phosphoglycerate mutase-like"/>
    <property type="match status" value="1"/>
</dbReference>
<protein>
    <submittedName>
        <fullName evidence="1">Phosphohistidine phosphatase SixA</fullName>
    </submittedName>
</protein>
<dbReference type="GO" id="GO:0005737">
    <property type="term" value="C:cytoplasm"/>
    <property type="evidence" value="ECO:0007669"/>
    <property type="project" value="InterPro"/>
</dbReference>
<dbReference type="EMBL" id="DTMF01000164">
    <property type="protein sequence ID" value="HGF34031.1"/>
    <property type="molecule type" value="Genomic_DNA"/>
</dbReference>
<dbReference type="AlphaFoldDB" id="A0A7C3ZBQ4"/>
<comment type="caution">
    <text evidence="1">The sequence shown here is derived from an EMBL/GenBank/DDBJ whole genome shotgun (WGS) entry which is preliminary data.</text>
</comment>